<keyword evidence="14" id="KW-1185">Reference proteome</keyword>
<evidence type="ECO:0000256" key="8">
    <source>
        <dbReference type="ARBA" id="ARBA00022898"/>
    </source>
</evidence>
<dbReference type="PROSITE" id="PS00599">
    <property type="entry name" value="AA_TRANSFER_CLASS_2"/>
    <property type="match status" value="1"/>
</dbReference>
<dbReference type="Proteomes" id="UP000653472">
    <property type="component" value="Unassembled WGS sequence"/>
</dbReference>
<dbReference type="InterPro" id="IPR050106">
    <property type="entry name" value="HistidinolP_aminotransfase"/>
</dbReference>
<dbReference type="GO" id="GO:0030170">
    <property type="term" value="F:pyridoxal phosphate binding"/>
    <property type="evidence" value="ECO:0007669"/>
    <property type="project" value="InterPro"/>
</dbReference>
<dbReference type="EMBL" id="JAAVXB010000003">
    <property type="protein sequence ID" value="NKF22308.1"/>
    <property type="molecule type" value="Genomic_DNA"/>
</dbReference>
<dbReference type="InterPro" id="IPR015422">
    <property type="entry name" value="PyrdxlP-dep_Trfase_small"/>
</dbReference>
<keyword evidence="9 11" id="KW-0368">Histidine biosynthesis</keyword>
<feature type="domain" description="Aminotransferase class I/classII large" evidence="12">
    <location>
        <begin position="35"/>
        <end position="358"/>
    </location>
</feature>
<dbReference type="AlphaFoldDB" id="A0A969WA76"/>
<evidence type="ECO:0000256" key="3">
    <source>
        <dbReference type="ARBA" id="ARBA00007970"/>
    </source>
</evidence>
<dbReference type="Pfam" id="PF00155">
    <property type="entry name" value="Aminotran_1_2"/>
    <property type="match status" value="1"/>
</dbReference>
<evidence type="ECO:0000313" key="14">
    <source>
        <dbReference type="Proteomes" id="UP000653472"/>
    </source>
</evidence>
<dbReference type="PANTHER" id="PTHR43643:SF6">
    <property type="entry name" value="HISTIDINOL-PHOSPHATE AMINOTRANSFERASE"/>
    <property type="match status" value="1"/>
</dbReference>
<dbReference type="SUPFAM" id="SSF53383">
    <property type="entry name" value="PLP-dependent transferases"/>
    <property type="match status" value="1"/>
</dbReference>
<dbReference type="InterPro" id="IPR005861">
    <property type="entry name" value="HisP_aminotrans"/>
</dbReference>
<comment type="cofactor">
    <cofactor evidence="1 11">
        <name>pyridoxal 5'-phosphate</name>
        <dbReference type="ChEBI" id="CHEBI:597326"/>
    </cofactor>
</comment>
<evidence type="ECO:0000256" key="2">
    <source>
        <dbReference type="ARBA" id="ARBA00005011"/>
    </source>
</evidence>
<comment type="pathway">
    <text evidence="2 11">Amino-acid biosynthesis; L-histidine biosynthesis; L-histidine from 5-phospho-alpha-D-ribose 1-diphosphate: step 7/9.</text>
</comment>
<dbReference type="InterPro" id="IPR001917">
    <property type="entry name" value="Aminotrans_II_pyridoxalP_BS"/>
</dbReference>
<dbReference type="HAMAP" id="MF_01023">
    <property type="entry name" value="HisC_aminotrans_2"/>
    <property type="match status" value="1"/>
</dbReference>
<comment type="caution">
    <text evidence="13">The sequence shown here is derived from an EMBL/GenBank/DDBJ whole genome shotgun (WGS) entry which is preliminary data.</text>
</comment>
<accession>A0A969WA76</accession>
<keyword evidence="5 11" id="KW-0032">Aminotransferase</keyword>
<comment type="subunit">
    <text evidence="4 11">Homodimer.</text>
</comment>
<gene>
    <name evidence="11 13" type="primary">hisC</name>
    <name evidence="13" type="ORF">G7Y82_08250</name>
</gene>
<sequence length="386" mass="41389">MPDVYFNPHVASLPKYNAGLGPEAAQAASGLKTIARLASNENPYGCSPSVSKALEAVEPWRYSDPGCHRLRLALSEHLSVSPDKLVIGNGSEEMIAASARAFLRPDATALTVSPCFGLHEIEPLAVGAKVEKVPMTPSFEFDIIGLERALARSPHLLFLPSPWNPVGAALNHKELRRLVSATPDSTMFVLDEAYYEFTSEVIPDGLSLLRESGRPYIVLRTFSKAFGLAGLRVGYAVCSSAPIARMLAAAKTPFNVNASAQAAALAALADPGWMQGSVRQIVAERERVANRLRQSGLRVAPSEGNFLFVETGRSSECVARDLLKAGVIVKPWMETPYDSFIRVSVGTPEENDQFLGALLRHPGASEPAVSAKASSARYDLGLAPHA</sequence>
<name>A0A969WA76_9GAMM</name>
<comment type="similarity">
    <text evidence="3 11">Belongs to the class-II pyridoxal-phosphate-dependent aminotransferase family. Histidinol-phosphate aminotransferase subfamily.</text>
</comment>
<dbReference type="InterPro" id="IPR015421">
    <property type="entry name" value="PyrdxlP-dep_Trfase_major"/>
</dbReference>
<keyword evidence="8 11" id="KW-0663">Pyridoxal phosphate</keyword>
<dbReference type="Gene3D" id="3.90.1150.10">
    <property type="entry name" value="Aspartate Aminotransferase, domain 1"/>
    <property type="match status" value="1"/>
</dbReference>
<evidence type="ECO:0000256" key="11">
    <source>
        <dbReference type="HAMAP-Rule" id="MF_01023"/>
    </source>
</evidence>
<keyword evidence="7 11" id="KW-0808">Transferase</keyword>
<evidence type="ECO:0000256" key="6">
    <source>
        <dbReference type="ARBA" id="ARBA00022605"/>
    </source>
</evidence>
<evidence type="ECO:0000256" key="5">
    <source>
        <dbReference type="ARBA" id="ARBA00022576"/>
    </source>
</evidence>
<dbReference type="EC" id="2.6.1.9" evidence="11"/>
<keyword evidence="6 11" id="KW-0028">Amino-acid biosynthesis</keyword>
<comment type="catalytic activity">
    <reaction evidence="10 11">
        <text>L-histidinol phosphate + 2-oxoglutarate = 3-(imidazol-4-yl)-2-oxopropyl phosphate + L-glutamate</text>
        <dbReference type="Rhea" id="RHEA:23744"/>
        <dbReference type="ChEBI" id="CHEBI:16810"/>
        <dbReference type="ChEBI" id="CHEBI:29985"/>
        <dbReference type="ChEBI" id="CHEBI:57766"/>
        <dbReference type="ChEBI" id="CHEBI:57980"/>
        <dbReference type="EC" id="2.6.1.9"/>
    </reaction>
</comment>
<proteinExistence type="inferred from homology"/>
<evidence type="ECO:0000256" key="4">
    <source>
        <dbReference type="ARBA" id="ARBA00011738"/>
    </source>
</evidence>
<dbReference type="Gene3D" id="3.40.640.10">
    <property type="entry name" value="Type I PLP-dependent aspartate aminotransferase-like (Major domain)"/>
    <property type="match status" value="1"/>
</dbReference>
<evidence type="ECO:0000259" key="12">
    <source>
        <dbReference type="Pfam" id="PF00155"/>
    </source>
</evidence>
<dbReference type="CDD" id="cd00609">
    <property type="entry name" value="AAT_like"/>
    <property type="match status" value="1"/>
</dbReference>
<organism evidence="13 14">
    <name type="scientific">Solimonas marina</name>
    <dbReference type="NCBI Taxonomy" id="2714601"/>
    <lineage>
        <taxon>Bacteria</taxon>
        <taxon>Pseudomonadati</taxon>
        <taxon>Pseudomonadota</taxon>
        <taxon>Gammaproteobacteria</taxon>
        <taxon>Nevskiales</taxon>
        <taxon>Nevskiaceae</taxon>
        <taxon>Solimonas</taxon>
    </lineage>
</organism>
<dbReference type="PANTHER" id="PTHR43643">
    <property type="entry name" value="HISTIDINOL-PHOSPHATE AMINOTRANSFERASE 2"/>
    <property type="match status" value="1"/>
</dbReference>
<evidence type="ECO:0000256" key="1">
    <source>
        <dbReference type="ARBA" id="ARBA00001933"/>
    </source>
</evidence>
<evidence type="ECO:0000313" key="13">
    <source>
        <dbReference type="EMBL" id="NKF22308.1"/>
    </source>
</evidence>
<evidence type="ECO:0000256" key="10">
    <source>
        <dbReference type="ARBA" id="ARBA00047481"/>
    </source>
</evidence>
<dbReference type="GO" id="GO:0004400">
    <property type="term" value="F:histidinol-phosphate transaminase activity"/>
    <property type="evidence" value="ECO:0007669"/>
    <property type="project" value="UniProtKB-UniRule"/>
</dbReference>
<protein>
    <recommendedName>
        <fullName evidence="11">Histidinol-phosphate aminotransferase</fullName>
        <ecNumber evidence="11">2.6.1.9</ecNumber>
    </recommendedName>
    <alternativeName>
        <fullName evidence="11">Imidazole acetol-phosphate transaminase</fullName>
    </alternativeName>
</protein>
<feature type="modified residue" description="N6-(pyridoxal phosphate)lysine" evidence="11">
    <location>
        <position position="224"/>
    </location>
</feature>
<dbReference type="InterPro" id="IPR004839">
    <property type="entry name" value="Aminotransferase_I/II_large"/>
</dbReference>
<evidence type="ECO:0000256" key="9">
    <source>
        <dbReference type="ARBA" id="ARBA00023102"/>
    </source>
</evidence>
<reference evidence="13" key="1">
    <citation type="submission" date="2020-03" db="EMBL/GenBank/DDBJ databases">
        <title>Solimonas marina sp. nov., isolated from deep seawater of the Pacific Ocean.</title>
        <authorList>
            <person name="Liu X."/>
            <person name="Lai Q."/>
            <person name="Sun F."/>
            <person name="Gai Y."/>
            <person name="Li G."/>
            <person name="Shao Z."/>
        </authorList>
    </citation>
    <scope>NUCLEOTIDE SEQUENCE</scope>
    <source>
        <strain evidence="13">C16B3</strain>
    </source>
</reference>
<evidence type="ECO:0000256" key="7">
    <source>
        <dbReference type="ARBA" id="ARBA00022679"/>
    </source>
</evidence>
<dbReference type="NCBIfam" id="TIGR01141">
    <property type="entry name" value="hisC"/>
    <property type="match status" value="1"/>
</dbReference>
<dbReference type="InterPro" id="IPR015424">
    <property type="entry name" value="PyrdxlP-dep_Trfase"/>
</dbReference>
<dbReference type="GO" id="GO:0000105">
    <property type="term" value="P:L-histidine biosynthetic process"/>
    <property type="evidence" value="ECO:0007669"/>
    <property type="project" value="UniProtKB-UniRule"/>
</dbReference>